<evidence type="ECO:0000313" key="2">
    <source>
        <dbReference type="EMBL" id="WYJ85205.1"/>
    </source>
</evidence>
<organism evidence="2 3">
    <name type="scientific">Candidatus Enterococcus lemimoniae</name>
    <dbReference type="NCBI Taxonomy" id="1834167"/>
    <lineage>
        <taxon>Bacteria</taxon>
        <taxon>Bacillati</taxon>
        <taxon>Bacillota</taxon>
        <taxon>Bacilli</taxon>
        <taxon>Lactobacillales</taxon>
        <taxon>Enterococcaceae</taxon>
        <taxon>Enterococcus</taxon>
    </lineage>
</organism>
<dbReference type="EMBL" id="CP147248">
    <property type="protein sequence ID" value="WYJ85205.1"/>
    <property type="molecule type" value="Genomic_DNA"/>
</dbReference>
<dbReference type="NCBIfam" id="NF041635">
    <property type="entry name" value="STM3941_fam"/>
    <property type="match status" value="1"/>
</dbReference>
<proteinExistence type="predicted"/>
<keyword evidence="3" id="KW-1185">Reference proteome</keyword>
<feature type="transmembrane region" description="Helical" evidence="1">
    <location>
        <begin position="48"/>
        <end position="73"/>
    </location>
</feature>
<evidence type="ECO:0000313" key="3">
    <source>
        <dbReference type="Proteomes" id="UP000195080"/>
    </source>
</evidence>
<evidence type="ECO:0000256" key="1">
    <source>
        <dbReference type="SAM" id="Phobius"/>
    </source>
</evidence>
<reference evidence="3" key="1">
    <citation type="submission" date="2017-05" db="EMBL/GenBank/DDBJ databases">
        <title>The Genome Sequence of EEnterococcus faecalis 9F2_4866.</title>
        <authorList>
            <consortium name="The Broad Institute Genomics Platform"/>
            <consortium name="The Broad Institute Genomic Center for Infectious Diseases"/>
            <person name="Earl A."/>
            <person name="Manson A."/>
            <person name="Schwartman J."/>
            <person name="Gilmore M."/>
            <person name="Abouelleil A."/>
            <person name="Cao P."/>
            <person name="Chapman S."/>
            <person name="Cusick C."/>
            <person name="Shea T."/>
            <person name="Young S."/>
            <person name="Neafsey D."/>
            <person name="Nusbaum C."/>
            <person name="Birren B."/>
        </authorList>
    </citation>
    <scope>NUCLEOTIDE SEQUENCE [LARGE SCALE GENOMIC DNA]</scope>
    <source>
        <strain evidence="3">12C11_DIV0727</strain>
    </source>
</reference>
<keyword evidence="1" id="KW-0472">Membrane</keyword>
<sequence length="179" mass="19807">MKEEFVVYQSKGKQLLLIFLSVIMTGVSVFLIFPQDLDVGFLGGSGSFLIPLVGIIGTIFFGFCLGYSIKLLLLGKPVVILTKEGFYDYSSALATKDRLIPWKDVTDIGVFNVSGQNFISIRLENREEFLASLSTITRKAAQANLKLGSYEINITMQSAKNVSLEELLMHMAEYCDAAK</sequence>
<keyword evidence="1" id="KW-1133">Transmembrane helix</keyword>
<name>A0ABZ2T1K2_9ENTE</name>
<keyword evidence="1" id="KW-0812">Transmembrane</keyword>
<dbReference type="RefSeq" id="WP_086444595.1">
    <property type="nucleotide sequence ID" value="NZ_CP147248.1"/>
</dbReference>
<gene>
    <name evidence="2" type="ORF">A5866_000264</name>
</gene>
<protein>
    <submittedName>
        <fullName evidence="2">Uncharacterized protein</fullName>
    </submittedName>
</protein>
<feature type="transmembrane region" description="Helical" evidence="1">
    <location>
        <begin position="15"/>
        <end position="33"/>
    </location>
</feature>
<accession>A0ABZ2T1K2</accession>
<dbReference type="InterPro" id="IPR048136">
    <property type="entry name" value="STM3941-like"/>
</dbReference>
<dbReference type="Proteomes" id="UP000195080">
    <property type="component" value="Chromosome"/>
</dbReference>